<dbReference type="Pfam" id="PF08448">
    <property type="entry name" value="PAS_4"/>
    <property type="match status" value="1"/>
</dbReference>
<dbReference type="Gene3D" id="3.30.450.20">
    <property type="entry name" value="PAS domain"/>
    <property type="match status" value="2"/>
</dbReference>
<dbReference type="Pfam" id="PF13426">
    <property type="entry name" value="PAS_9"/>
    <property type="match status" value="1"/>
</dbReference>
<organism evidence="3 4">
    <name type="scientific">Jiella pacifica</name>
    <dbReference type="NCBI Taxonomy" id="2696469"/>
    <lineage>
        <taxon>Bacteria</taxon>
        <taxon>Pseudomonadati</taxon>
        <taxon>Pseudomonadota</taxon>
        <taxon>Alphaproteobacteria</taxon>
        <taxon>Hyphomicrobiales</taxon>
        <taxon>Aurantimonadaceae</taxon>
        <taxon>Jiella</taxon>
    </lineage>
</organism>
<feature type="region of interest" description="Disordered" evidence="1">
    <location>
        <begin position="82"/>
        <end position="105"/>
    </location>
</feature>
<dbReference type="CDD" id="cd00130">
    <property type="entry name" value="PAS"/>
    <property type="match status" value="1"/>
</dbReference>
<dbReference type="InterPro" id="IPR013656">
    <property type="entry name" value="PAS_4"/>
</dbReference>
<dbReference type="Gene3D" id="1.10.10.60">
    <property type="entry name" value="Homeodomain-like"/>
    <property type="match status" value="1"/>
</dbReference>
<dbReference type="RefSeq" id="WP_163461199.1">
    <property type="nucleotide sequence ID" value="NZ_JAAAMG010000002.1"/>
</dbReference>
<dbReference type="Proteomes" id="UP000469011">
    <property type="component" value="Unassembled WGS sequence"/>
</dbReference>
<dbReference type="SUPFAM" id="SSF46689">
    <property type="entry name" value="Homeodomain-like"/>
    <property type="match status" value="1"/>
</dbReference>
<accession>A0A6N9SXR5</accession>
<gene>
    <name evidence="3" type="primary">ppsR</name>
    <name evidence="3" type="ORF">GTK09_04000</name>
</gene>
<evidence type="ECO:0000256" key="1">
    <source>
        <dbReference type="SAM" id="MobiDB-lite"/>
    </source>
</evidence>
<feature type="domain" description="PAS" evidence="2">
    <location>
        <begin position="23"/>
        <end position="89"/>
    </location>
</feature>
<feature type="compositionally biased region" description="Basic and acidic residues" evidence="1">
    <location>
        <begin position="82"/>
        <end position="99"/>
    </location>
</feature>
<dbReference type="InterPro" id="IPR000014">
    <property type="entry name" value="PAS"/>
</dbReference>
<protein>
    <submittedName>
        <fullName evidence="3">Transcriptional regulator PpsR</fullName>
    </submittedName>
</protein>
<dbReference type="InterPro" id="IPR035965">
    <property type="entry name" value="PAS-like_dom_sf"/>
</dbReference>
<dbReference type="SUPFAM" id="SSF55785">
    <property type="entry name" value="PYP-like sensor domain (PAS domain)"/>
    <property type="match status" value="3"/>
</dbReference>
<evidence type="ECO:0000259" key="2">
    <source>
        <dbReference type="SMART" id="SM00091"/>
    </source>
</evidence>
<feature type="domain" description="PAS" evidence="2">
    <location>
        <begin position="159"/>
        <end position="226"/>
    </location>
</feature>
<dbReference type="NCBIfam" id="TIGR00229">
    <property type="entry name" value="sensory_box"/>
    <property type="match status" value="1"/>
</dbReference>
<evidence type="ECO:0000313" key="4">
    <source>
        <dbReference type="Proteomes" id="UP000469011"/>
    </source>
</evidence>
<name>A0A6N9SXR5_9HYPH</name>
<dbReference type="AlphaFoldDB" id="A0A6N9SXR5"/>
<dbReference type="InterPro" id="IPR011785">
    <property type="entry name" value="Tscrpt_reg_PpsR-CrtJ"/>
</dbReference>
<feature type="domain" description="PAS" evidence="2">
    <location>
        <begin position="277"/>
        <end position="343"/>
    </location>
</feature>
<dbReference type="InterPro" id="IPR002197">
    <property type="entry name" value="HTH_Fis"/>
</dbReference>
<dbReference type="PRINTS" id="PR01590">
    <property type="entry name" value="HTHFIS"/>
</dbReference>
<proteinExistence type="predicted"/>
<dbReference type="GO" id="GO:0043565">
    <property type="term" value="F:sequence-specific DNA binding"/>
    <property type="evidence" value="ECO:0007669"/>
    <property type="project" value="InterPro"/>
</dbReference>
<dbReference type="NCBIfam" id="TIGR02040">
    <property type="entry name" value="PpsR-CrtJ"/>
    <property type="match status" value="1"/>
</dbReference>
<comment type="caution">
    <text evidence="3">The sequence shown here is derived from an EMBL/GenBank/DDBJ whole genome shotgun (WGS) entry which is preliminary data.</text>
</comment>
<sequence length="475" mass="51938">MEHPSTGRQFSDPSRSFANLEAALVATMVTAATDVALLLDRSGTILDVAMREPDLFGAVEKTWIGKSFGDVVTVESRQKVERMLTEQPDRESPARREINHPMPNGPDLPISYSLLPLTKSGMRLALGRDLRTMAALQQNLVETQLALETDYARLRSTETQYRVLFDTAAEPILLVDAAARQIIDANLAARQRLEKDGKRLVGAPLSSIFGQANQGDVEALIAAARRSGESESDELVLSAGEETVAVVVRFYRQHGSSRIILRLAGDEGAGKRAIDDDLVARLGQASPDAIAVVGPDRSVLEVNESFLDLTEIASRSQVVGRPLDEILGRRGVELGILMKAIDGEGFVRNFATHLNTRYGGVVDVEVSGSAITKGDRRFYGFSIRETSRTSVRPANSEPFRSANDMTGLVGRVPLREIIRETADIIEQLCIEAALELTRNNRASAAEMLGLSRQSLYSKLRRHNISGNFSESDETH</sequence>
<dbReference type="SMART" id="SM00091">
    <property type="entry name" value="PAS"/>
    <property type="match status" value="3"/>
</dbReference>
<dbReference type="InterPro" id="IPR009057">
    <property type="entry name" value="Homeodomain-like_sf"/>
</dbReference>
<dbReference type="EMBL" id="JAAAMG010000002">
    <property type="protein sequence ID" value="NDW03581.1"/>
    <property type="molecule type" value="Genomic_DNA"/>
</dbReference>
<evidence type="ECO:0000313" key="3">
    <source>
        <dbReference type="EMBL" id="NDW03581.1"/>
    </source>
</evidence>
<keyword evidence="4" id="KW-1185">Reference proteome</keyword>
<dbReference type="Pfam" id="PF13188">
    <property type="entry name" value="PAS_8"/>
    <property type="match status" value="1"/>
</dbReference>
<reference evidence="3 4" key="1">
    <citation type="submission" date="2020-01" db="EMBL/GenBank/DDBJ databases">
        <title>Jiella pacifica sp. nov.</title>
        <authorList>
            <person name="Xue Z."/>
            <person name="Zhu S."/>
            <person name="Chen J."/>
            <person name="Yang J."/>
        </authorList>
    </citation>
    <scope>NUCLEOTIDE SEQUENCE [LARGE SCALE GENOMIC DNA]</scope>
    <source>
        <strain evidence="3 4">40Bstr34</strain>
    </source>
</reference>
<dbReference type="Pfam" id="PF02954">
    <property type="entry name" value="HTH_8"/>
    <property type="match status" value="1"/>
</dbReference>
<dbReference type="Gene3D" id="1.20.5.430">
    <property type="match status" value="1"/>
</dbReference>